<keyword evidence="3 7" id="KW-0375">Hydrogen ion transport</keyword>
<comment type="function">
    <text evidence="7">This protein is part of the stalk that links CF(0) to CF(1). It either transmits conformational changes from CF(0) to CF(1) or is implicated in proton conduction.</text>
</comment>
<protein>
    <recommendedName>
        <fullName evidence="7">ATP synthase subunit delta</fullName>
    </recommendedName>
    <alternativeName>
        <fullName evidence="7">ATP synthase F(1) sector subunit delta</fullName>
    </alternativeName>
    <alternativeName>
        <fullName evidence="7">F-type ATPase subunit delta</fullName>
        <shortName evidence="7">F-ATPase subunit delta</shortName>
    </alternativeName>
</protein>
<evidence type="ECO:0000256" key="3">
    <source>
        <dbReference type="ARBA" id="ARBA00022781"/>
    </source>
</evidence>
<gene>
    <name evidence="7" type="primary">atpH</name>
    <name evidence="8" type="ORF">SAMN05421767_1149</name>
</gene>
<evidence type="ECO:0000313" key="8">
    <source>
        <dbReference type="EMBL" id="SEQ98956.1"/>
    </source>
</evidence>
<evidence type="ECO:0000256" key="1">
    <source>
        <dbReference type="ARBA" id="ARBA00004370"/>
    </source>
</evidence>
<keyword evidence="9" id="KW-1185">Reference proteome</keyword>
<evidence type="ECO:0000256" key="4">
    <source>
        <dbReference type="ARBA" id="ARBA00023065"/>
    </source>
</evidence>
<dbReference type="GO" id="GO:0005886">
    <property type="term" value="C:plasma membrane"/>
    <property type="evidence" value="ECO:0007669"/>
    <property type="project" value="UniProtKB-SubCell"/>
</dbReference>
<dbReference type="HAMAP" id="MF_01416">
    <property type="entry name" value="ATP_synth_delta_bact"/>
    <property type="match status" value="1"/>
</dbReference>
<dbReference type="Proteomes" id="UP000198556">
    <property type="component" value="Unassembled WGS sequence"/>
</dbReference>
<keyword evidence="5 7" id="KW-0472">Membrane</keyword>
<comment type="subcellular location">
    <subcellularLocation>
        <location evidence="7">Cell membrane</location>
        <topology evidence="7">Peripheral membrane protein</topology>
    </subcellularLocation>
    <subcellularLocation>
        <location evidence="1">Membrane</location>
    </subcellularLocation>
</comment>
<keyword evidence="6 7" id="KW-0066">ATP synthesis</keyword>
<dbReference type="InterPro" id="IPR000711">
    <property type="entry name" value="ATPase_OSCP/dsu"/>
</dbReference>
<dbReference type="GO" id="GO:0045259">
    <property type="term" value="C:proton-transporting ATP synthase complex"/>
    <property type="evidence" value="ECO:0007669"/>
    <property type="project" value="UniProtKB-KW"/>
</dbReference>
<dbReference type="STRING" id="137733.SAMN05421767_1149"/>
<organism evidence="8 9">
    <name type="scientific">Granulicatella balaenopterae</name>
    <dbReference type="NCBI Taxonomy" id="137733"/>
    <lineage>
        <taxon>Bacteria</taxon>
        <taxon>Bacillati</taxon>
        <taxon>Bacillota</taxon>
        <taxon>Bacilli</taxon>
        <taxon>Lactobacillales</taxon>
        <taxon>Carnobacteriaceae</taxon>
        <taxon>Granulicatella</taxon>
    </lineage>
</organism>
<comment type="similarity">
    <text evidence="7">Belongs to the ATPase delta chain family.</text>
</comment>
<reference evidence="8 9" key="1">
    <citation type="submission" date="2016-10" db="EMBL/GenBank/DDBJ databases">
        <authorList>
            <person name="de Groot N.N."/>
        </authorList>
    </citation>
    <scope>NUCLEOTIDE SEQUENCE [LARGE SCALE GENOMIC DNA]</scope>
    <source>
        <strain evidence="8 9">DSM 15827</strain>
    </source>
</reference>
<keyword evidence="2 7" id="KW-0813">Transport</keyword>
<name>A0A1H9KII8_9LACT</name>
<dbReference type="GO" id="GO:0046933">
    <property type="term" value="F:proton-transporting ATP synthase activity, rotational mechanism"/>
    <property type="evidence" value="ECO:0007669"/>
    <property type="project" value="UniProtKB-UniRule"/>
</dbReference>
<dbReference type="OrthoDB" id="9802471at2"/>
<keyword evidence="7" id="KW-0139">CF(1)</keyword>
<dbReference type="AlphaFoldDB" id="A0A1H9KII8"/>
<dbReference type="PANTHER" id="PTHR11910">
    <property type="entry name" value="ATP SYNTHASE DELTA CHAIN"/>
    <property type="match status" value="1"/>
</dbReference>
<evidence type="ECO:0000256" key="5">
    <source>
        <dbReference type="ARBA" id="ARBA00023136"/>
    </source>
</evidence>
<evidence type="ECO:0000256" key="6">
    <source>
        <dbReference type="ARBA" id="ARBA00023310"/>
    </source>
</evidence>
<dbReference type="EMBL" id="FOGF01000014">
    <property type="protein sequence ID" value="SEQ98956.1"/>
    <property type="molecule type" value="Genomic_DNA"/>
</dbReference>
<evidence type="ECO:0000313" key="9">
    <source>
        <dbReference type="Proteomes" id="UP000198556"/>
    </source>
</evidence>
<dbReference type="Pfam" id="PF00213">
    <property type="entry name" value="OSCP"/>
    <property type="match status" value="1"/>
</dbReference>
<evidence type="ECO:0000256" key="7">
    <source>
        <dbReference type="HAMAP-Rule" id="MF_01416"/>
    </source>
</evidence>
<comment type="function">
    <text evidence="7">F(1)F(0) ATP synthase produces ATP from ADP in the presence of a proton or sodium gradient. F-type ATPases consist of two structural domains, F(1) containing the extramembraneous catalytic core and F(0) containing the membrane proton channel, linked together by a central stalk and a peripheral stalk. During catalysis, ATP synthesis in the catalytic domain of F(1) is coupled via a rotary mechanism of the central stalk subunits to proton translocation.</text>
</comment>
<accession>A0A1H9KII8</accession>
<keyword evidence="4 7" id="KW-0406">Ion transport</keyword>
<sequence length="180" mass="20845">MARINKTILREASLFYTKVKFENKLDVVTKDLQELLDGIQNKGVFCQLLHLEQITLEEKVKIMADILVDMSEDTKEYLAPYLNEEMIFHLVEAIEAFLNIYESNKLEIVTAVPLTDEQIETIAMAFQKKTNKEYDAWLNIIDDNIIAGVLVKSKEYLYDGTVMNKLNQFKNNLHHTDLKG</sequence>
<proteinExistence type="inferred from homology"/>
<keyword evidence="7" id="KW-1003">Cell membrane</keyword>
<evidence type="ECO:0000256" key="2">
    <source>
        <dbReference type="ARBA" id="ARBA00022448"/>
    </source>
</evidence>
<dbReference type="RefSeq" id="WP_089746498.1">
    <property type="nucleotide sequence ID" value="NZ_FOGF01000014.1"/>
</dbReference>